<feature type="transmembrane region" description="Helical" evidence="8">
    <location>
        <begin position="152"/>
        <end position="175"/>
    </location>
</feature>
<reference evidence="10" key="1">
    <citation type="submission" date="2019-11" db="EMBL/GenBank/DDBJ databases">
        <authorList>
            <person name="Yang C."/>
        </authorList>
    </citation>
    <scope>NUCLEOTIDE SEQUENCE</scope>
    <source>
        <tissue evidence="10">Muscle</tissue>
    </source>
</reference>
<evidence type="ECO:0000256" key="5">
    <source>
        <dbReference type="ARBA" id="ARBA00023136"/>
    </source>
</evidence>
<feature type="transmembrane region" description="Helical" evidence="8">
    <location>
        <begin position="213"/>
        <end position="235"/>
    </location>
</feature>
<evidence type="ECO:0000256" key="3">
    <source>
        <dbReference type="ARBA" id="ARBA00022692"/>
    </source>
</evidence>
<dbReference type="PRINTS" id="PR01434">
    <property type="entry name" value="NADHDHGNASE5"/>
</dbReference>
<dbReference type="InterPro" id="IPR003945">
    <property type="entry name" value="NU5C-like"/>
</dbReference>
<name>A0A6M3R5M5_9PLAT</name>
<feature type="domain" description="NADH:quinone oxidoreductase/Mrp antiporter transmembrane" evidence="9">
    <location>
        <begin position="90"/>
        <end position="354"/>
    </location>
</feature>
<evidence type="ECO:0000256" key="6">
    <source>
        <dbReference type="ARBA" id="ARBA00031027"/>
    </source>
</evidence>
<keyword evidence="3 8" id="KW-0812">Transmembrane</keyword>
<evidence type="ECO:0000313" key="10">
    <source>
        <dbReference type="EMBL" id="QJD07225.1"/>
    </source>
</evidence>
<keyword evidence="10" id="KW-0496">Mitochondrion</keyword>
<evidence type="ECO:0000256" key="2">
    <source>
        <dbReference type="ARBA" id="ARBA00012944"/>
    </source>
</evidence>
<comment type="catalytic activity">
    <reaction evidence="7">
        <text>a ubiquinone + NADH + 5 H(+)(in) = a ubiquinol + NAD(+) + 4 H(+)(out)</text>
        <dbReference type="Rhea" id="RHEA:29091"/>
        <dbReference type="Rhea" id="RHEA-COMP:9565"/>
        <dbReference type="Rhea" id="RHEA-COMP:9566"/>
        <dbReference type="ChEBI" id="CHEBI:15378"/>
        <dbReference type="ChEBI" id="CHEBI:16389"/>
        <dbReference type="ChEBI" id="CHEBI:17976"/>
        <dbReference type="ChEBI" id="CHEBI:57540"/>
        <dbReference type="ChEBI" id="CHEBI:57945"/>
        <dbReference type="EC" id="7.1.1.2"/>
    </reaction>
</comment>
<protein>
    <recommendedName>
        <fullName evidence="2">NADH:ubiquinone reductase (H(+)-translocating)</fullName>
        <ecNumber evidence="2">7.1.1.2</ecNumber>
    </recommendedName>
    <alternativeName>
        <fullName evidence="6">NADH dehydrogenase subunit 5</fullName>
    </alternativeName>
</protein>
<dbReference type="GO" id="GO:0042773">
    <property type="term" value="P:ATP synthesis coupled electron transport"/>
    <property type="evidence" value="ECO:0007669"/>
    <property type="project" value="InterPro"/>
</dbReference>
<feature type="transmembrane region" description="Helical" evidence="8">
    <location>
        <begin position="95"/>
        <end position="114"/>
    </location>
</feature>
<sequence>MISVVLIILILLLSLGSVSLNFYINLSSYSNFILDYCLDTGSNYCLLMLFICSLVSLLFSFHYFSWEHNNLNIIIIFFVSVMAYLVMTHNLFNSLIGWEYLGFVSFLLILYYGTYDSVRASNITLVSSRFGDVGLFLLIGLLFNYFSSPWFLYVLLFSFILFTKSACIPFTSWLLEAMRAPTPVSCLVHSSTLVAAGIWFVVSYGHYLSSWDVPYLLVPCFFTILASSFSSLYFLDVKKLVALSTCNNISWCVVYYCMGFTDLCLIQLLSHGVAKCMLFCMVGDILSSSNSNQINSGLYSPLNQNSFSSYCLCLLVLFVSGLPFQGVFFSKHILLGLNSFGFNVGYLFILYLCVFMTYVYSFRLYMLVSNIFSGQSSGLQNTFYFLGGLFVLGCLFNFFFSFNIIESYSLSIVFSLLILFIQILGCFIGWLLNINAGSFFSSSVYGQDFLLSFSSAFFNFVSSGLYYVGSFRSERYLSGFLQNLNLFSLNLGGLIQLNIFFISAFVLACFFFF</sequence>
<comment type="subcellular location">
    <subcellularLocation>
        <location evidence="1">Membrane</location>
        <topology evidence="1">Multi-pass membrane protein</topology>
    </subcellularLocation>
</comment>
<evidence type="ECO:0000256" key="4">
    <source>
        <dbReference type="ARBA" id="ARBA00022989"/>
    </source>
</evidence>
<dbReference type="GO" id="GO:0003954">
    <property type="term" value="F:NADH dehydrogenase activity"/>
    <property type="evidence" value="ECO:0007669"/>
    <property type="project" value="TreeGrafter"/>
</dbReference>
<evidence type="ECO:0000256" key="8">
    <source>
        <dbReference type="SAM" id="Phobius"/>
    </source>
</evidence>
<organism evidence="10">
    <name type="scientific">Capsaloides cristatus</name>
    <dbReference type="NCBI Taxonomy" id="1101449"/>
    <lineage>
        <taxon>Eukaryota</taxon>
        <taxon>Metazoa</taxon>
        <taxon>Spiralia</taxon>
        <taxon>Lophotrochozoa</taxon>
        <taxon>Platyhelminthes</taxon>
        <taxon>Monogenea</taxon>
        <taxon>Monopisthocotylea</taxon>
        <taxon>Capsalidea</taxon>
        <taxon>Capsalidae</taxon>
        <taxon>Capsaloides</taxon>
    </lineage>
</organism>
<feature type="transmembrane region" description="Helical" evidence="8">
    <location>
        <begin position="71"/>
        <end position="89"/>
    </location>
</feature>
<feature type="transmembrane region" description="Helical" evidence="8">
    <location>
        <begin position="383"/>
        <end position="402"/>
    </location>
</feature>
<dbReference type="GO" id="GO:0008137">
    <property type="term" value="F:NADH dehydrogenase (ubiquinone) activity"/>
    <property type="evidence" value="ECO:0007669"/>
    <property type="project" value="UniProtKB-EC"/>
</dbReference>
<dbReference type="EC" id="7.1.1.2" evidence="2"/>
<dbReference type="Pfam" id="PF00361">
    <property type="entry name" value="Proton_antipo_M"/>
    <property type="match status" value="1"/>
</dbReference>
<proteinExistence type="predicted"/>
<dbReference type="AlphaFoldDB" id="A0A6M3R5M5"/>
<feature type="transmembrane region" description="Helical" evidence="8">
    <location>
        <begin position="340"/>
        <end position="362"/>
    </location>
</feature>
<gene>
    <name evidence="10" type="primary">nad5</name>
</gene>
<feature type="transmembrane region" description="Helical" evidence="8">
    <location>
        <begin position="408"/>
        <end position="432"/>
    </location>
</feature>
<dbReference type="PANTHER" id="PTHR42829">
    <property type="entry name" value="NADH-UBIQUINONE OXIDOREDUCTASE CHAIN 5"/>
    <property type="match status" value="1"/>
</dbReference>
<dbReference type="EMBL" id="MN746369">
    <property type="protein sequence ID" value="QJD07225.1"/>
    <property type="molecule type" value="Genomic_DNA"/>
</dbReference>
<keyword evidence="4 8" id="KW-1133">Transmembrane helix</keyword>
<feature type="transmembrane region" description="Helical" evidence="8">
    <location>
        <begin position="187"/>
        <end position="207"/>
    </location>
</feature>
<feature type="transmembrane region" description="Helical" evidence="8">
    <location>
        <begin position="307"/>
        <end position="328"/>
    </location>
</feature>
<geneLocation type="mitochondrion" evidence="10"/>
<evidence type="ECO:0000256" key="1">
    <source>
        <dbReference type="ARBA" id="ARBA00004141"/>
    </source>
</evidence>
<accession>A0A6M3R5M5</accession>
<feature type="transmembrane region" description="Helical" evidence="8">
    <location>
        <begin position="44"/>
        <end position="64"/>
    </location>
</feature>
<feature type="transmembrane region" description="Helical" evidence="8">
    <location>
        <begin position="126"/>
        <end position="146"/>
    </location>
</feature>
<evidence type="ECO:0000256" key="7">
    <source>
        <dbReference type="ARBA" id="ARBA00049551"/>
    </source>
</evidence>
<dbReference type="GO" id="GO:0015990">
    <property type="term" value="P:electron transport coupled proton transport"/>
    <property type="evidence" value="ECO:0007669"/>
    <property type="project" value="TreeGrafter"/>
</dbReference>
<dbReference type="InterPro" id="IPR001750">
    <property type="entry name" value="ND/Mrp_TM"/>
</dbReference>
<keyword evidence="5 8" id="KW-0472">Membrane</keyword>
<feature type="transmembrane region" description="Helical" evidence="8">
    <location>
        <begin position="487"/>
        <end position="512"/>
    </location>
</feature>
<feature type="transmembrane region" description="Helical" evidence="8">
    <location>
        <begin position="444"/>
        <end position="467"/>
    </location>
</feature>
<dbReference type="PANTHER" id="PTHR42829:SF2">
    <property type="entry name" value="NADH-UBIQUINONE OXIDOREDUCTASE CHAIN 5"/>
    <property type="match status" value="1"/>
</dbReference>
<dbReference type="GO" id="GO:0016020">
    <property type="term" value="C:membrane"/>
    <property type="evidence" value="ECO:0007669"/>
    <property type="project" value="UniProtKB-SubCell"/>
</dbReference>
<evidence type="ECO:0000259" key="9">
    <source>
        <dbReference type="Pfam" id="PF00361"/>
    </source>
</evidence>